<dbReference type="SUPFAM" id="SSF161111">
    <property type="entry name" value="Cation efflux protein transmembrane domain-like"/>
    <property type="match status" value="1"/>
</dbReference>
<dbReference type="InterPro" id="IPR050291">
    <property type="entry name" value="CDF_Transporter"/>
</dbReference>
<feature type="transmembrane region" description="Helical" evidence="7">
    <location>
        <begin position="123"/>
        <end position="140"/>
    </location>
</feature>
<comment type="similarity">
    <text evidence="2">Belongs to the cation diffusion facilitator (CDF) transporter (TC 2.A.4) family.</text>
</comment>
<dbReference type="InterPro" id="IPR036837">
    <property type="entry name" value="Cation_efflux_CTD_sf"/>
</dbReference>
<dbReference type="GO" id="GO:0008324">
    <property type="term" value="F:monoatomic cation transmembrane transporter activity"/>
    <property type="evidence" value="ECO:0007669"/>
    <property type="project" value="InterPro"/>
</dbReference>
<dbReference type="InterPro" id="IPR027469">
    <property type="entry name" value="Cation_efflux_TMD_sf"/>
</dbReference>
<feature type="domain" description="Cation efflux protein cytoplasmic" evidence="9">
    <location>
        <begin position="219"/>
        <end position="291"/>
    </location>
</feature>
<dbReference type="RefSeq" id="WP_006417654.1">
    <property type="nucleotide sequence ID" value="NZ_AENN01000004.1"/>
</dbReference>
<evidence type="ECO:0000256" key="1">
    <source>
        <dbReference type="ARBA" id="ARBA00004141"/>
    </source>
</evidence>
<dbReference type="Gene3D" id="1.20.1510.10">
    <property type="entry name" value="Cation efflux protein transmembrane domain"/>
    <property type="match status" value="1"/>
</dbReference>
<dbReference type="GO" id="GO:0016020">
    <property type="term" value="C:membrane"/>
    <property type="evidence" value="ECO:0007669"/>
    <property type="project" value="UniProtKB-SubCell"/>
</dbReference>
<keyword evidence="11" id="KW-1185">Reference proteome</keyword>
<evidence type="ECO:0000256" key="6">
    <source>
        <dbReference type="ARBA" id="ARBA00023136"/>
    </source>
</evidence>
<feature type="transmembrane region" description="Helical" evidence="7">
    <location>
        <begin position="186"/>
        <end position="203"/>
    </location>
</feature>
<evidence type="ECO:0000256" key="2">
    <source>
        <dbReference type="ARBA" id="ARBA00008114"/>
    </source>
</evidence>
<dbReference type="PANTHER" id="PTHR43840">
    <property type="entry name" value="MITOCHONDRIAL METAL TRANSPORTER 1-RELATED"/>
    <property type="match status" value="1"/>
</dbReference>
<reference evidence="10 11" key="1">
    <citation type="submission" date="2010-10" db="EMBL/GenBank/DDBJ databases">
        <authorList>
            <person name="Durkin A.S."/>
            <person name="Madupu R."/>
            <person name="Torralba M."/>
            <person name="Gillis M."/>
            <person name="Methe B."/>
            <person name="Sutton G."/>
            <person name="Nelson K.E."/>
        </authorList>
    </citation>
    <scope>NUCLEOTIDE SEQUENCE [LARGE SCALE GENOMIC DNA]</scope>
    <source>
        <strain evidence="10 11">ACS-139-V-Col8</strain>
    </source>
</reference>
<dbReference type="Pfam" id="PF16916">
    <property type="entry name" value="ZT_dimer"/>
    <property type="match status" value="1"/>
</dbReference>
<keyword evidence="6 7" id="KW-0472">Membrane</keyword>
<dbReference type="eggNOG" id="COG0053">
    <property type="taxonomic scope" value="Bacteria"/>
</dbReference>
<evidence type="ECO:0000313" key="10">
    <source>
        <dbReference type="EMBL" id="EFR31887.1"/>
    </source>
</evidence>
<keyword evidence="3" id="KW-0813">Transport</keyword>
<dbReference type="AlphaFoldDB" id="E4KMD2"/>
<proteinExistence type="inferred from homology"/>
<feature type="transmembrane region" description="Helical" evidence="7">
    <location>
        <begin position="18"/>
        <end position="39"/>
    </location>
</feature>
<evidence type="ECO:0000313" key="11">
    <source>
        <dbReference type="Proteomes" id="UP000005990"/>
    </source>
</evidence>
<dbReference type="FunFam" id="1.20.1510.10:FF:000006">
    <property type="entry name" value="Divalent cation efflux transporter"/>
    <property type="match status" value="1"/>
</dbReference>
<dbReference type="InterPro" id="IPR027470">
    <property type="entry name" value="Cation_efflux_CTD"/>
</dbReference>
<dbReference type="Gene3D" id="3.30.70.1350">
    <property type="entry name" value="Cation efflux protein, cytoplasmic domain"/>
    <property type="match status" value="1"/>
</dbReference>
<keyword evidence="5 7" id="KW-1133">Transmembrane helix</keyword>
<comment type="subcellular location">
    <subcellularLocation>
        <location evidence="1">Membrane</location>
        <topology evidence="1">Multi-pass membrane protein</topology>
    </subcellularLocation>
</comment>
<evidence type="ECO:0000256" key="7">
    <source>
        <dbReference type="SAM" id="Phobius"/>
    </source>
</evidence>
<accession>E4KMD2</accession>
<evidence type="ECO:0000259" key="9">
    <source>
        <dbReference type="Pfam" id="PF16916"/>
    </source>
</evidence>
<evidence type="ECO:0000256" key="4">
    <source>
        <dbReference type="ARBA" id="ARBA00022692"/>
    </source>
</evidence>
<sequence length="294" mass="33012">MNENSHTKNRTSLASRGALLGILVYLILALAKLLSGYFFHSATLHADGLNNLSDIISSLTVLLGLRLAKRPADQDHFFGHDKYEALSSFIVSLIMFSLGFNVIRQGLMTLYNQSFSQPDQRSFWIGLSSTIILYLTYNYLRSLAQKTKSMGLSATSRDMRNDILISAASLLSPLSIYLKLPALDTLISIIIGAIIMTSAYHVFAESTFVLSDAFDKDQLIHYKEKVLMHPKVLDVPKIRARMNGQHTYVDIVINIDGNLSVYESHKITEEVEAILLYNYGVFDIDVHVEPYQKV</sequence>
<dbReference type="InterPro" id="IPR058533">
    <property type="entry name" value="Cation_efflux_TM"/>
</dbReference>
<dbReference type="STRING" id="908337.HMPREF9257_1768"/>
<dbReference type="EMBL" id="AENN01000004">
    <property type="protein sequence ID" value="EFR31887.1"/>
    <property type="molecule type" value="Genomic_DNA"/>
</dbReference>
<evidence type="ECO:0000259" key="8">
    <source>
        <dbReference type="Pfam" id="PF01545"/>
    </source>
</evidence>
<dbReference type="PANTHER" id="PTHR43840:SF50">
    <property type="entry name" value="MANGANESE EFFLUX SYSTEM PROTEIN MNES"/>
    <property type="match status" value="1"/>
</dbReference>
<dbReference type="Proteomes" id="UP000005990">
    <property type="component" value="Unassembled WGS sequence"/>
</dbReference>
<protein>
    <submittedName>
        <fullName evidence="10">Cation diffusion facilitator family transporter</fullName>
    </submittedName>
</protein>
<comment type="caution">
    <text evidence="10">The sequence shown here is derived from an EMBL/GenBank/DDBJ whole genome shotgun (WGS) entry which is preliminary data.</text>
</comment>
<feature type="domain" description="Cation efflux protein transmembrane" evidence="8">
    <location>
        <begin position="19"/>
        <end position="210"/>
    </location>
</feature>
<feature type="transmembrane region" description="Helical" evidence="7">
    <location>
        <begin position="89"/>
        <end position="111"/>
    </location>
</feature>
<dbReference type="InterPro" id="IPR002524">
    <property type="entry name" value="Cation_efflux"/>
</dbReference>
<name>E4KMD2_9LACT</name>
<keyword evidence="4 7" id="KW-0812">Transmembrane</keyword>
<evidence type="ECO:0000256" key="5">
    <source>
        <dbReference type="ARBA" id="ARBA00022989"/>
    </source>
</evidence>
<dbReference type="SUPFAM" id="SSF160240">
    <property type="entry name" value="Cation efflux protein cytoplasmic domain-like"/>
    <property type="match status" value="1"/>
</dbReference>
<gene>
    <name evidence="10" type="ORF">HMPREF9257_1768</name>
</gene>
<dbReference type="Pfam" id="PF01545">
    <property type="entry name" value="Cation_efflux"/>
    <property type="match status" value="1"/>
</dbReference>
<dbReference type="NCBIfam" id="TIGR01297">
    <property type="entry name" value="CDF"/>
    <property type="match status" value="1"/>
</dbReference>
<organism evidence="10 11">
    <name type="scientific">Eremococcus coleocola ACS-139-V-Col8</name>
    <dbReference type="NCBI Taxonomy" id="908337"/>
    <lineage>
        <taxon>Bacteria</taxon>
        <taxon>Bacillati</taxon>
        <taxon>Bacillota</taxon>
        <taxon>Bacilli</taxon>
        <taxon>Lactobacillales</taxon>
        <taxon>Aerococcaceae</taxon>
        <taxon>Eremococcus</taxon>
    </lineage>
</organism>
<evidence type="ECO:0000256" key="3">
    <source>
        <dbReference type="ARBA" id="ARBA00022448"/>
    </source>
</evidence>